<dbReference type="Proteomes" id="UP000792457">
    <property type="component" value="Unassembled WGS sequence"/>
</dbReference>
<keyword evidence="2" id="KW-0479">Metal-binding</keyword>
<dbReference type="GO" id="GO:0005634">
    <property type="term" value="C:nucleus"/>
    <property type="evidence" value="ECO:0007669"/>
    <property type="project" value="UniProtKB-SubCell"/>
</dbReference>
<evidence type="ECO:0000256" key="4">
    <source>
        <dbReference type="ARBA" id="ARBA00022833"/>
    </source>
</evidence>
<keyword evidence="11" id="KW-0812">Transmembrane</keyword>
<keyword evidence="11" id="KW-1133">Transmembrane helix</keyword>
<sequence>MWAVRQNRRAEVADLAVAATNRFRDPLPSPKGVSSELVTQGLLLSKSRRALTVNGCKSPFAVRKKCHVCGDISSSEKFGSFTCKPCRLFIWRTLNGKKRYTCSKSGECSVEIPKRSKCSYCRFKKCTNLWMISMIFRMETTTGKVGTRELKWRAQVMGMQKLLLKMKVRKRKEEDDSEVEIERSEKAESDSELAENEESEEAGGDRESDEGEEREEARGYDECIGSEESEVAGGDGKWTVNEEKDVQSCELEVYEGGVINDILMCSAPEWPPIPTASGRQNKTPEEPVTIPPSEDNAMLEPTVLSDSFTPDILQPILREKLLAIVNRKICNENEAISESDDDLAETVRESNSTICVALYVGMDITEILLLFAMIFALVFDDYD</sequence>
<keyword evidence="7" id="KW-0804">Transcription</keyword>
<evidence type="ECO:0000256" key="6">
    <source>
        <dbReference type="ARBA" id="ARBA00023125"/>
    </source>
</evidence>
<keyword evidence="4" id="KW-0862">Zinc</keyword>
<comment type="caution">
    <text evidence="13">The sequence shown here is derived from an EMBL/GenBank/DDBJ whole genome shotgun (WGS) entry which is preliminary data.</text>
</comment>
<accession>A0A8K0NV42</accession>
<evidence type="ECO:0000256" key="2">
    <source>
        <dbReference type="ARBA" id="ARBA00022723"/>
    </source>
</evidence>
<dbReference type="PRINTS" id="PR00047">
    <property type="entry name" value="STROIDFINGER"/>
</dbReference>
<reference evidence="13" key="1">
    <citation type="submission" date="2013-04" db="EMBL/GenBank/DDBJ databases">
        <authorList>
            <person name="Qu J."/>
            <person name="Murali S.C."/>
            <person name="Bandaranaike D."/>
            <person name="Bellair M."/>
            <person name="Blankenburg K."/>
            <person name="Chao H."/>
            <person name="Dinh H."/>
            <person name="Doddapaneni H."/>
            <person name="Downs B."/>
            <person name="Dugan-Rocha S."/>
            <person name="Elkadiri S."/>
            <person name="Gnanaolivu R.D."/>
            <person name="Hernandez B."/>
            <person name="Javaid M."/>
            <person name="Jayaseelan J.C."/>
            <person name="Lee S."/>
            <person name="Li M."/>
            <person name="Ming W."/>
            <person name="Munidasa M."/>
            <person name="Muniz J."/>
            <person name="Nguyen L."/>
            <person name="Ongeri F."/>
            <person name="Osuji N."/>
            <person name="Pu L.-L."/>
            <person name="Puazo M."/>
            <person name="Qu C."/>
            <person name="Quiroz J."/>
            <person name="Raj R."/>
            <person name="Weissenberger G."/>
            <person name="Xin Y."/>
            <person name="Zou X."/>
            <person name="Han Y."/>
            <person name="Richards S."/>
            <person name="Worley K."/>
            <person name="Muzny D."/>
            <person name="Gibbs R."/>
        </authorList>
    </citation>
    <scope>NUCLEOTIDE SEQUENCE</scope>
    <source>
        <strain evidence="13">Sampled in the wild</strain>
    </source>
</reference>
<evidence type="ECO:0000256" key="9">
    <source>
        <dbReference type="ARBA" id="ARBA00023242"/>
    </source>
</evidence>
<dbReference type="EMBL" id="KZ308148">
    <property type="protein sequence ID" value="KAG8222978.1"/>
    <property type="molecule type" value="Genomic_DNA"/>
</dbReference>
<evidence type="ECO:0000256" key="7">
    <source>
        <dbReference type="ARBA" id="ARBA00023163"/>
    </source>
</evidence>
<dbReference type="Gene3D" id="3.30.50.10">
    <property type="entry name" value="Erythroid Transcription Factor GATA-1, subunit A"/>
    <property type="match status" value="1"/>
</dbReference>
<keyword evidence="14" id="KW-1185">Reference proteome</keyword>
<dbReference type="PROSITE" id="PS51030">
    <property type="entry name" value="NUCLEAR_REC_DBD_2"/>
    <property type="match status" value="1"/>
</dbReference>
<dbReference type="SUPFAM" id="SSF57716">
    <property type="entry name" value="Glucocorticoid receptor-like (DNA-binding domain)"/>
    <property type="match status" value="1"/>
</dbReference>
<dbReference type="InterPro" id="IPR001628">
    <property type="entry name" value="Znf_hrmn_rcpt"/>
</dbReference>
<evidence type="ECO:0000256" key="3">
    <source>
        <dbReference type="ARBA" id="ARBA00022771"/>
    </source>
</evidence>
<dbReference type="SMART" id="SM00399">
    <property type="entry name" value="ZnF_C4"/>
    <property type="match status" value="1"/>
</dbReference>
<evidence type="ECO:0000256" key="1">
    <source>
        <dbReference type="ARBA" id="ARBA00004123"/>
    </source>
</evidence>
<evidence type="ECO:0000256" key="8">
    <source>
        <dbReference type="ARBA" id="ARBA00023170"/>
    </source>
</evidence>
<feature type="region of interest" description="Disordered" evidence="10">
    <location>
        <begin position="174"/>
        <end position="239"/>
    </location>
</feature>
<evidence type="ECO:0000313" key="14">
    <source>
        <dbReference type="Proteomes" id="UP000792457"/>
    </source>
</evidence>
<evidence type="ECO:0000256" key="5">
    <source>
        <dbReference type="ARBA" id="ARBA00023015"/>
    </source>
</evidence>
<evidence type="ECO:0000313" key="13">
    <source>
        <dbReference type="EMBL" id="KAG8222978.1"/>
    </source>
</evidence>
<keyword evidence="11" id="KW-0472">Membrane</keyword>
<name>A0A8K0NV42_LADFU</name>
<reference evidence="13" key="2">
    <citation type="submission" date="2017-10" db="EMBL/GenBank/DDBJ databases">
        <title>Ladona fulva Genome sequencing and assembly.</title>
        <authorList>
            <person name="Murali S."/>
            <person name="Richards S."/>
            <person name="Bandaranaike D."/>
            <person name="Bellair M."/>
            <person name="Blankenburg K."/>
            <person name="Chao H."/>
            <person name="Dinh H."/>
            <person name="Doddapaneni H."/>
            <person name="Dugan-Rocha S."/>
            <person name="Elkadiri S."/>
            <person name="Gnanaolivu R."/>
            <person name="Hernandez B."/>
            <person name="Skinner E."/>
            <person name="Javaid M."/>
            <person name="Lee S."/>
            <person name="Li M."/>
            <person name="Ming W."/>
            <person name="Munidasa M."/>
            <person name="Muniz J."/>
            <person name="Nguyen L."/>
            <person name="Hughes D."/>
            <person name="Osuji N."/>
            <person name="Pu L.-L."/>
            <person name="Puazo M."/>
            <person name="Qu C."/>
            <person name="Quiroz J."/>
            <person name="Raj R."/>
            <person name="Weissenberger G."/>
            <person name="Xin Y."/>
            <person name="Zou X."/>
            <person name="Han Y."/>
            <person name="Worley K."/>
            <person name="Muzny D."/>
            <person name="Gibbs R."/>
        </authorList>
    </citation>
    <scope>NUCLEOTIDE SEQUENCE</scope>
    <source>
        <strain evidence="13">Sampled in the wild</strain>
    </source>
</reference>
<feature type="domain" description="Nuclear receptor" evidence="12">
    <location>
        <begin position="63"/>
        <end position="138"/>
    </location>
</feature>
<comment type="subcellular location">
    <subcellularLocation>
        <location evidence="1">Nucleus</location>
    </subcellularLocation>
</comment>
<keyword evidence="3" id="KW-0863">Zinc-finger</keyword>
<feature type="transmembrane region" description="Helical" evidence="11">
    <location>
        <begin position="356"/>
        <end position="379"/>
    </location>
</feature>
<dbReference type="AlphaFoldDB" id="A0A8K0NV42"/>
<feature type="compositionally biased region" description="Acidic residues" evidence="10">
    <location>
        <begin position="190"/>
        <end position="214"/>
    </location>
</feature>
<dbReference type="InterPro" id="IPR016355">
    <property type="entry name" value="NR5-like"/>
</dbReference>
<feature type="region of interest" description="Disordered" evidence="10">
    <location>
        <begin position="273"/>
        <end position="296"/>
    </location>
</feature>
<keyword evidence="9" id="KW-0539">Nucleus</keyword>
<dbReference type="PANTHER" id="PTHR24086:SF25">
    <property type="entry name" value="NUCLEAR HORMONE RECEPTOR FTZ-F1 BETA"/>
    <property type="match status" value="1"/>
</dbReference>
<dbReference type="GO" id="GO:0043565">
    <property type="term" value="F:sequence-specific DNA binding"/>
    <property type="evidence" value="ECO:0007669"/>
    <property type="project" value="InterPro"/>
</dbReference>
<keyword evidence="8" id="KW-0675">Receptor</keyword>
<dbReference type="Pfam" id="PF00105">
    <property type="entry name" value="zf-C4"/>
    <property type="match status" value="1"/>
</dbReference>
<gene>
    <name evidence="13" type="ORF">J437_LFUL002701</name>
</gene>
<dbReference type="GO" id="GO:0004879">
    <property type="term" value="F:nuclear receptor activity"/>
    <property type="evidence" value="ECO:0007669"/>
    <property type="project" value="InterPro"/>
</dbReference>
<evidence type="ECO:0000256" key="11">
    <source>
        <dbReference type="SAM" id="Phobius"/>
    </source>
</evidence>
<dbReference type="InterPro" id="IPR013088">
    <property type="entry name" value="Znf_NHR/GATA"/>
</dbReference>
<protein>
    <recommendedName>
        <fullName evidence="12">Nuclear receptor domain-containing protein</fullName>
    </recommendedName>
</protein>
<dbReference type="PANTHER" id="PTHR24086">
    <property type="entry name" value="NUCLEAR RECEPTOR SUBFAMILY 5 GROUP A"/>
    <property type="match status" value="1"/>
</dbReference>
<evidence type="ECO:0000259" key="12">
    <source>
        <dbReference type="PROSITE" id="PS51030"/>
    </source>
</evidence>
<evidence type="ECO:0000256" key="10">
    <source>
        <dbReference type="SAM" id="MobiDB-lite"/>
    </source>
</evidence>
<feature type="compositionally biased region" description="Basic and acidic residues" evidence="10">
    <location>
        <begin position="180"/>
        <end position="189"/>
    </location>
</feature>
<proteinExistence type="predicted"/>
<keyword evidence="5" id="KW-0805">Transcription regulation</keyword>
<dbReference type="GO" id="GO:0008270">
    <property type="term" value="F:zinc ion binding"/>
    <property type="evidence" value="ECO:0007669"/>
    <property type="project" value="UniProtKB-KW"/>
</dbReference>
<organism evidence="13 14">
    <name type="scientific">Ladona fulva</name>
    <name type="common">Scarce chaser dragonfly</name>
    <name type="synonym">Libellula fulva</name>
    <dbReference type="NCBI Taxonomy" id="123851"/>
    <lineage>
        <taxon>Eukaryota</taxon>
        <taxon>Metazoa</taxon>
        <taxon>Ecdysozoa</taxon>
        <taxon>Arthropoda</taxon>
        <taxon>Hexapoda</taxon>
        <taxon>Insecta</taxon>
        <taxon>Pterygota</taxon>
        <taxon>Palaeoptera</taxon>
        <taxon>Odonata</taxon>
        <taxon>Epiprocta</taxon>
        <taxon>Anisoptera</taxon>
        <taxon>Libelluloidea</taxon>
        <taxon>Libellulidae</taxon>
        <taxon>Ladona</taxon>
    </lineage>
</organism>
<keyword evidence="6" id="KW-0238">DNA-binding</keyword>